<protein>
    <submittedName>
        <fullName evidence="4">FecR family protein</fullName>
    </submittedName>
</protein>
<feature type="region of interest" description="Disordered" evidence="1">
    <location>
        <begin position="246"/>
        <end position="272"/>
    </location>
</feature>
<dbReference type="Pfam" id="PF04773">
    <property type="entry name" value="FecR"/>
    <property type="match status" value="1"/>
</dbReference>
<dbReference type="EMBL" id="CP113162">
    <property type="protein sequence ID" value="WEF50618.1"/>
    <property type="molecule type" value="Genomic_DNA"/>
</dbReference>
<keyword evidence="5" id="KW-1185">Reference proteome</keyword>
<reference evidence="4 5" key="1">
    <citation type="submission" date="2022-11" db="EMBL/GenBank/DDBJ databases">
        <authorList>
            <person name="Siebert D."/>
            <person name="Busche T."/>
            <person name="Saydam E."/>
            <person name="Kalinowski J."/>
            <person name="Ruckert C."/>
            <person name="Blombach B."/>
        </authorList>
    </citation>
    <scope>NUCLEOTIDE SEQUENCE [LARGE SCALE GENOMIC DNA]</scope>
    <source>
        <strain evidence="4 5">DSM 1083</strain>
    </source>
</reference>
<dbReference type="InterPro" id="IPR006860">
    <property type="entry name" value="FecR"/>
</dbReference>
<accession>A0ABY8BKU4</accession>
<evidence type="ECO:0000256" key="1">
    <source>
        <dbReference type="SAM" id="MobiDB-lite"/>
    </source>
</evidence>
<feature type="domain" description="FecR protein" evidence="3">
    <location>
        <begin position="67"/>
        <end position="147"/>
    </location>
</feature>
<organism evidence="4 5">
    <name type="scientific">Afipia carboxydohydrogena</name>
    <name type="common">Pseudomonas carboxydohydrogena</name>
    <dbReference type="NCBI Taxonomy" id="290"/>
    <lineage>
        <taxon>Bacteria</taxon>
        <taxon>Pseudomonadati</taxon>
        <taxon>Pseudomonadota</taxon>
        <taxon>Alphaproteobacteria</taxon>
        <taxon>Hyphomicrobiales</taxon>
        <taxon>Nitrobacteraceae</taxon>
        <taxon>Afipia</taxon>
    </lineage>
</organism>
<feature type="chain" id="PRO_5046369443" evidence="2">
    <location>
        <begin position="26"/>
        <end position="306"/>
    </location>
</feature>
<evidence type="ECO:0000259" key="3">
    <source>
        <dbReference type="Pfam" id="PF04773"/>
    </source>
</evidence>
<dbReference type="RefSeq" id="WP_275246246.1">
    <property type="nucleotide sequence ID" value="NZ_BAABDX010000002.1"/>
</dbReference>
<evidence type="ECO:0000313" key="5">
    <source>
        <dbReference type="Proteomes" id="UP001213907"/>
    </source>
</evidence>
<keyword evidence="2" id="KW-0732">Signal</keyword>
<sequence>MDTRVRSCLAPLLTVLLSGVSTLVAVTPGEAQNVGRVGAVNQDATGTPPGNASRMLAIGTNVVHKERIQTTASGSTQILFPDTSTLNVGRNSNIVIDEYVYDPNAGTGKMVASVGKGVLRFVGGQISHTAGVTIKTPVATLGIRGGVATIVYPITANYAAADPNVANCKGELIVGHVGSSTVRNATGSATVRPGFATCVTGPNDPIPEPFRVSDALLAQIMTNLTSKPGQSGGAIDLPTDQMASRQGLGASTLPDPTHPPGTDPLGYVSIFDGGNDLAKNKAQTGQTQQAPSTNSNNYPPCYPCSC</sequence>
<proteinExistence type="predicted"/>
<evidence type="ECO:0000256" key="2">
    <source>
        <dbReference type="SAM" id="SignalP"/>
    </source>
</evidence>
<name>A0ABY8BKU4_AFICR</name>
<evidence type="ECO:0000313" key="4">
    <source>
        <dbReference type="EMBL" id="WEF50618.1"/>
    </source>
</evidence>
<feature type="signal peptide" evidence="2">
    <location>
        <begin position="1"/>
        <end position="25"/>
    </location>
</feature>
<gene>
    <name evidence="4" type="ORF">AFIC_002163</name>
</gene>
<dbReference type="Proteomes" id="UP001213907">
    <property type="component" value="Chromosome"/>
</dbReference>